<dbReference type="AlphaFoldDB" id="A0A3N4HYU5"/>
<gene>
    <name evidence="2" type="ORF">BJ508DRAFT_175937</name>
</gene>
<evidence type="ECO:0000313" key="2">
    <source>
        <dbReference type="EMBL" id="RPA77040.1"/>
    </source>
</evidence>
<accession>A0A3N4HYU5</accession>
<name>A0A3N4HYU5_ASCIM</name>
<proteinExistence type="predicted"/>
<evidence type="ECO:0000256" key="1">
    <source>
        <dbReference type="SAM" id="MobiDB-lite"/>
    </source>
</evidence>
<dbReference type="Proteomes" id="UP000275078">
    <property type="component" value="Unassembled WGS sequence"/>
</dbReference>
<keyword evidence="3" id="KW-1185">Reference proteome</keyword>
<feature type="compositionally biased region" description="Polar residues" evidence="1">
    <location>
        <begin position="117"/>
        <end position="126"/>
    </location>
</feature>
<dbReference type="EMBL" id="ML119733">
    <property type="protein sequence ID" value="RPA77040.1"/>
    <property type="molecule type" value="Genomic_DNA"/>
</dbReference>
<organism evidence="2 3">
    <name type="scientific">Ascobolus immersus RN42</name>
    <dbReference type="NCBI Taxonomy" id="1160509"/>
    <lineage>
        <taxon>Eukaryota</taxon>
        <taxon>Fungi</taxon>
        <taxon>Dikarya</taxon>
        <taxon>Ascomycota</taxon>
        <taxon>Pezizomycotina</taxon>
        <taxon>Pezizomycetes</taxon>
        <taxon>Pezizales</taxon>
        <taxon>Ascobolaceae</taxon>
        <taxon>Ascobolus</taxon>
    </lineage>
</organism>
<reference evidence="2 3" key="1">
    <citation type="journal article" date="2018" name="Nat. Ecol. Evol.">
        <title>Pezizomycetes genomes reveal the molecular basis of ectomycorrhizal truffle lifestyle.</title>
        <authorList>
            <person name="Murat C."/>
            <person name="Payen T."/>
            <person name="Noel B."/>
            <person name="Kuo A."/>
            <person name="Morin E."/>
            <person name="Chen J."/>
            <person name="Kohler A."/>
            <person name="Krizsan K."/>
            <person name="Balestrini R."/>
            <person name="Da Silva C."/>
            <person name="Montanini B."/>
            <person name="Hainaut M."/>
            <person name="Levati E."/>
            <person name="Barry K.W."/>
            <person name="Belfiori B."/>
            <person name="Cichocki N."/>
            <person name="Clum A."/>
            <person name="Dockter R.B."/>
            <person name="Fauchery L."/>
            <person name="Guy J."/>
            <person name="Iotti M."/>
            <person name="Le Tacon F."/>
            <person name="Lindquist E.A."/>
            <person name="Lipzen A."/>
            <person name="Malagnac F."/>
            <person name="Mello A."/>
            <person name="Molinier V."/>
            <person name="Miyauchi S."/>
            <person name="Poulain J."/>
            <person name="Riccioni C."/>
            <person name="Rubini A."/>
            <person name="Sitrit Y."/>
            <person name="Splivallo R."/>
            <person name="Traeger S."/>
            <person name="Wang M."/>
            <person name="Zifcakova L."/>
            <person name="Wipf D."/>
            <person name="Zambonelli A."/>
            <person name="Paolocci F."/>
            <person name="Nowrousian M."/>
            <person name="Ottonello S."/>
            <person name="Baldrian P."/>
            <person name="Spatafora J.W."/>
            <person name="Henrissat B."/>
            <person name="Nagy L.G."/>
            <person name="Aury J.M."/>
            <person name="Wincker P."/>
            <person name="Grigoriev I.V."/>
            <person name="Bonfante P."/>
            <person name="Martin F.M."/>
        </authorList>
    </citation>
    <scope>NUCLEOTIDE SEQUENCE [LARGE SCALE GENOMIC DNA]</scope>
    <source>
        <strain evidence="2 3">RN42</strain>
    </source>
</reference>
<protein>
    <submittedName>
        <fullName evidence="2">Uncharacterized protein</fullName>
    </submittedName>
</protein>
<feature type="compositionally biased region" description="Pro residues" evidence="1">
    <location>
        <begin position="69"/>
        <end position="81"/>
    </location>
</feature>
<sequence>MQLQPTTMHKRNLNKYIKINKPYMTNKRKPMQFHPSTPFPSFLPFPPTIPCTNASTVQSFHHLSMVYGIPPPSRSIPAPPPLHHHQKYSPPSHQPNILHFRRPRRRPTPRRIRQTKRSLQSTSTKRMSTDVERPA</sequence>
<evidence type="ECO:0000313" key="3">
    <source>
        <dbReference type="Proteomes" id="UP000275078"/>
    </source>
</evidence>
<feature type="compositionally biased region" description="Basic residues" evidence="1">
    <location>
        <begin position="99"/>
        <end position="116"/>
    </location>
</feature>
<feature type="region of interest" description="Disordered" evidence="1">
    <location>
        <begin position="68"/>
        <end position="135"/>
    </location>
</feature>